<evidence type="ECO:0000256" key="2">
    <source>
        <dbReference type="SAM" id="SignalP"/>
    </source>
</evidence>
<name>A0A2M3ZP84_9DIPT</name>
<dbReference type="EMBL" id="GGFM01009562">
    <property type="protein sequence ID" value="MBW30313.1"/>
    <property type="molecule type" value="Transcribed_RNA"/>
</dbReference>
<feature type="signal peptide" evidence="2">
    <location>
        <begin position="1"/>
        <end position="16"/>
    </location>
</feature>
<keyword evidence="1" id="KW-1133">Transmembrane helix</keyword>
<reference evidence="3" key="1">
    <citation type="submission" date="2018-01" db="EMBL/GenBank/DDBJ databases">
        <title>An insight into the sialome of Amazonian anophelines.</title>
        <authorList>
            <person name="Ribeiro J.M."/>
            <person name="Scarpassa V."/>
            <person name="Calvo E."/>
        </authorList>
    </citation>
    <scope>NUCLEOTIDE SEQUENCE</scope>
    <source>
        <tissue evidence="3">Salivary glands</tissue>
    </source>
</reference>
<dbReference type="AlphaFoldDB" id="A0A2M3ZP84"/>
<keyword evidence="2" id="KW-0732">Signal</keyword>
<feature type="transmembrane region" description="Helical" evidence="1">
    <location>
        <begin position="33"/>
        <end position="53"/>
    </location>
</feature>
<proteinExistence type="predicted"/>
<sequence length="67" mass="7730">MFFFFVFHLIFAIFYALLSPDFCSHCTQMIGALPYLLASSLTFTFALPLCHMVHTKTIQIRSEISIH</sequence>
<evidence type="ECO:0000256" key="1">
    <source>
        <dbReference type="SAM" id="Phobius"/>
    </source>
</evidence>
<accession>A0A2M3ZP84</accession>
<organism evidence="3">
    <name type="scientific">Anopheles braziliensis</name>
    <dbReference type="NCBI Taxonomy" id="58242"/>
    <lineage>
        <taxon>Eukaryota</taxon>
        <taxon>Metazoa</taxon>
        <taxon>Ecdysozoa</taxon>
        <taxon>Arthropoda</taxon>
        <taxon>Hexapoda</taxon>
        <taxon>Insecta</taxon>
        <taxon>Pterygota</taxon>
        <taxon>Neoptera</taxon>
        <taxon>Endopterygota</taxon>
        <taxon>Diptera</taxon>
        <taxon>Nematocera</taxon>
        <taxon>Culicoidea</taxon>
        <taxon>Culicidae</taxon>
        <taxon>Anophelinae</taxon>
        <taxon>Anopheles</taxon>
    </lineage>
</organism>
<keyword evidence="1" id="KW-0812">Transmembrane</keyword>
<evidence type="ECO:0000313" key="3">
    <source>
        <dbReference type="EMBL" id="MBW30313.1"/>
    </source>
</evidence>
<protein>
    <submittedName>
        <fullName evidence="3">Putative secreted peptide</fullName>
    </submittedName>
</protein>
<keyword evidence="1" id="KW-0472">Membrane</keyword>
<feature type="chain" id="PRO_5014954083" evidence="2">
    <location>
        <begin position="17"/>
        <end position="67"/>
    </location>
</feature>